<feature type="compositionally biased region" description="Polar residues" evidence="1">
    <location>
        <begin position="129"/>
        <end position="146"/>
    </location>
</feature>
<gene>
    <name evidence="2" type="ORF">HE1_00021</name>
</gene>
<organism evidence="2 3">
    <name type="scientific">Holospora elegans E1</name>
    <dbReference type="NCBI Taxonomy" id="1427503"/>
    <lineage>
        <taxon>Bacteria</taxon>
        <taxon>Pseudomonadati</taxon>
        <taxon>Pseudomonadota</taxon>
        <taxon>Alphaproteobacteria</taxon>
        <taxon>Holosporales</taxon>
        <taxon>Holosporaceae</taxon>
        <taxon>Holospora</taxon>
    </lineage>
</organism>
<dbReference type="EMBL" id="BAUP01000006">
    <property type="protein sequence ID" value="GAJ45712.1"/>
    <property type="molecule type" value="Genomic_DNA"/>
</dbReference>
<name>A0A023DX15_9PROT</name>
<feature type="region of interest" description="Disordered" evidence="1">
    <location>
        <begin position="170"/>
        <end position="189"/>
    </location>
</feature>
<reference evidence="2 3" key="1">
    <citation type="journal article" date="2014" name="FEMS Microbiol. Lett.">
        <title>Draft genome sequences of three Holospora species (Holospora obtusa, Holospora undulata, and Holospora elegans), endonuclear symbiotic bacteria of the ciliate Paramecium caudatum.</title>
        <authorList>
            <person name="Dohra H."/>
            <person name="Tanaka K."/>
            <person name="Suzuki T."/>
            <person name="Fujishima M."/>
            <person name="Suzuki H."/>
        </authorList>
    </citation>
    <scope>NUCLEOTIDE SEQUENCE [LARGE SCALE GENOMIC DNA]</scope>
    <source>
        <strain evidence="2 3">E1</strain>
    </source>
</reference>
<evidence type="ECO:0000313" key="2">
    <source>
        <dbReference type="EMBL" id="GAJ45712.1"/>
    </source>
</evidence>
<dbReference type="AlphaFoldDB" id="A0A023DX15"/>
<sequence length="189" mass="21963">MPWTNKKTHTSPKTDPMPWENKGRKAKETQKTKDPEMTREEMRAYFEKYKDDPVPLGEYKHKDMKEIVKIRTQETGMPFEQHHVWPQAQSKEISKATGKQYKNNVVIPLPRKIHQKDNREFMHERNEQNKPQNPRESLAQGVNDTRNGMLEAGCDRAKTNDACLDALRKIKSENPGGFEGKIPPKPKGE</sequence>
<feature type="compositionally biased region" description="Basic residues" evidence="1">
    <location>
        <begin position="1"/>
        <end position="10"/>
    </location>
</feature>
<proteinExistence type="predicted"/>
<feature type="region of interest" description="Disordered" evidence="1">
    <location>
        <begin position="1"/>
        <end position="39"/>
    </location>
</feature>
<comment type="caution">
    <text evidence="2">The sequence shown here is derived from an EMBL/GenBank/DDBJ whole genome shotgun (WGS) entry which is preliminary data.</text>
</comment>
<feature type="region of interest" description="Disordered" evidence="1">
    <location>
        <begin position="112"/>
        <end position="148"/>
    </location>
</feature>
<dbReference type="STRING" id="1427503.HE1_00021"/>
<feature type="compositionally biased region" description="Basic and acidic residues" evidence="1">
    <location>
        <begin position="21"/>
        <end position="39"/>
    </location>
</feature>
<protein>
    <submittedName>
        <fullName evidence="2">Uncharacterized protein</fullName>
    </submittedName>
</protein>
<feature type="compositionally biased region" description="Basic and acidic residues" evidence="1">
    <location>
        <begin position="115"/>
        <end position="128"/>
    </location>
</feature>
<evidence type="ECO:0000313" key="3">
    <source>
        <dbReference type="Proteomes" id="UP000024842"/>
    </source>
</evidence>
<accession>A0A023DX15</accession>
<keyword evidence="3" id="KW-1185">Reference proteome</keyword>
<dbReference type="Proteomes" id="UP000024842">
    <property type="component" value="Unassembled WGS sequence"/>
</dbReference>
<evidence type="ECO:0000256" key="1">
    <source>
        <dbReference type="SAM" id="MobiDB-lite"/>
    </source>
</evidence>